<dbReference type="AlphaFoldDB" id="A0AAE0WNU7"/>
<gene>
    <name evidence="1" type="ORF">LTR78_004968</name>
</gene>
<dbReference type="Proteomes" id="UP001274830">
    <property type="component" value="Unassembled WGS sequence"/>
</dbReference>
<reference evidence="1" key="1">
    <citation type="submission" date="2023-07" db="EMBL/GenBank/DDBJ databases">
        <title>Black Yeasts Isolated from many extreme environments.</title>
        <authorList>
            <person name="Coleine C."/>
            <person name="Stajich J.E."/>
            <person name="Selbmann L."/>
        </authorList>
    </citation>
    <scope>NUCLEOTIDE SEQUENCE</scope>
    <source>
        <strain evidence="1">CCFEE 5485</strain>
    </source>
</reference>
<protein>
    <submittedName>
        <fullName evidence="1">Uncharacterized protein</fullName>
    </submittedName>
</protein>
<sequence>MNNVLSTAPYPKYSTPYLIWWPAQAEESTYHHLATMQPDMLLRIVRACIHCGYKSLYDELLPKVTPDKALRDEARSQKDPHFSSALHSRLTQLGVESPEPDRFWKKTIDIGPPRNSSEILKYLSISDVSTSFDAPYDGYQCDASSIELMACLPEAWMLAADAKDTVLQLDYVTIPGAAMEKSQSC</sequence>
<comment type="caution">
    <text evidence="1">The sequence shown here is derived from an EMBL/GenBank/DDBJ whole genome shotgun (WGS) entry which is preliminary data.</text>
</comment>
<evidence type="ECO:0000313" key="2">
    <source>
        <dbReference type="Proteomes" id="UP001274830"/>
    </source>
</evidence>
<evidence type="ECO:0000313" key="1">
    <source>
        <dbReference type="EMBL" id="KAK3675035.1"/>
    </source>
</evidence>
<accession>A0AAE0WNU7</accession>
<proteinExistence type="predicted"/>
<organism evidence="1 2">
    <name type="scientific">Recurvomyces mirabilis</name>
    <dbReference type="NCBI Taxonomy" id="574656"/>
    <lineage>
        <taxon>Eukaryota</taxon>
        <taxon>Fungi</taxon>
        <taxon>Dikarya</taxon>
        <taxon>Ascomycota</taxon>
        <taxon>Pezizomycotina</taxon>
        <taxon>Dothideomycetes</taxon>
        <taxon>Dothideomycetidae</taxon>
        <taxon>Mycosphaerellales</taxon>
        <taxon>Teratosphaeriaceae</taxon>
        <taxon>Recurvomyces</taxon>
    </lineage>
</organism>
<keyword evidence="2" id="KW-1185">Reference proteome</keyword>
<name>A0AAE0WNU7_9PEZI</name>
<dbReference type="EMBL" id="JAUTXT010000016">
    <property type="protein sequence ID" value="KAK3675035.1"/>
    <property type="molecule type" value="Genomic_DNA"/>
</dbReference>